<evidence type="ECO:0000256" key="1">
    <source>
        <dbReference type="ARBA" id="ARBA00002324"/>
    </source>
</evidence>
<keyword evidence="7 10" id="KW-0067">ATP-binding</keyword>
<dbReference type="HAMAP" id="MF_00244">
    <property type="entry name" value="NaMN_adenylyltr"/>
    <property type="match status" value="1"/>
</dbReference>
<evidence type="ECO:0000256" key="3">
    <source>
        <dbReference type="ARBA" id="ARBA00022642"/>
    </source>
</evidence>
<evidence type="ECO:0000256" key="5">
    <source>
        <dbReference type="ARBA" id="ARBA00022695"/>
    </source>
</evidence>
<dbReference type="GO" id="GO:0004515">
    <property type="term" value="F:nicotinate-nucleotide adenylyltransferase activity"/>
    <property type="evidence" value="ECO:0007669"/>
    <property type="project" value="UniProtKB-UniRule"/>
</dbReference>
<feature type="domain" description="Cytidyltransferase-like" evidence="11">
    <location>
        <begin position="7"/>
        <end position="162"/>
    </location>
</feature>
<dbReference type="Pfam" id="PF01467">
    <property type="entry name" value="CTP_transf_like"/>
    <property type="match status" value="1"/>
</dbReference>
<dbReference type="NCBIfam" id="TIGR00482">
    <property type="entry name" value="nicotinate (nicotinamide) nucleotide adenylyltransferase"/>
    <property type="match status" value="1"/>
</dbReference>
<evidence type="ECO:0000256" key="10">
    <source>
        <dbReference type="HAMAP-Rule" id="MF_00244"/>
    </source>
</evidence>
<name>A0A829R8L4_LISGR</name>
<dbReference type="AlphaFoldDB" id="A0A829R8L4"/>
<evidence type="ECO:0000313" key="13">
    <source>
        <dbReference type="Proteomes" id="UP000019251"/>
    </source>
</evidence>
<evidence type="ECO:0000259" key="11">
    <source>
        <dbReference type="Pfam" id="PF01467"/>
    </source>
</evidence>
<evidence type="ECO:0000256" key="6">
    <source>
        <dbReference type="ARBA" id="ARBA00022741"/>
    </source>
</evidence>
<dbReference type="RefSeq" id="WP_052009078.1">
    <property type="nucleotide sequence ID" value="NZ_AODG01000004.1"/>
</dbReference>
<keyword evidence="8 10" id="KW-0520">NAD</keyword>
<evidence type="ECO:0000256" key="7">
    <source>
        <dbReference type="ARBA" id="ARBA00022840"/>
    </source>
</evidence>
<dbReference type="GO" id="GO:0005524">
    <property type="term" value="F:ATP binding"/>
    <property type="evidence" value="ECO:0007669"/>
    <property type="project" value="UniProtKB-KW"/>
</dbReference>
<accession>A0A829R8L4</accession>
<dbReference type="SUPFAM" id="SSF52374">
    <property type="entry name" value="Nucleotidylyl transferase"/>
    <property type="match status" value="1"/>
</dbReference>
<gene>
    <name evidence="10 12" type="primary">nadD</name>
    <name evidence="12" type="ORF">LMUR_02397</name>
</gene>
<protein>
    <recommendedName>
        <fullName evidence="10">Probable nicotinate-nucleotide adenylyltransferase</fullName>
        <ecNumber evidence="10">2.7.7.18</ecNumber>
    </recommendedName>
    <alternativeName>
        <fullName evidence="10">Deamido-NAD(+) diphosphorylase</fullName>
    </alternativeName>
    <alternativeName>
        <fullName evidence="10">Deamido-NAD(+) pyrophosphorylase</fullName>
    </alternativeName>
    <alternativeName>
        <fullName evidence="10">Nicotinate mononucleotide adenylyltransferase</fullName>
        <shortName evidence="10">NaMN adenylyltransferase</shortName>
    </alternativeName>
</protein>
<dbReference type="InterPro" id="IPR004821">
    <property type="entry name" value="Cyt_trans-like"/>
</dbReference>
<evidence type="ECO:0000313" key="12">
    <source>
        <dbReference type="EMBL" id="EUJ29914.1"/>
    </source>
</evidence>
<dbReference type="EMBL" id="AODG01000004">
    <property type="protein sequence ID" value="EUJ29914.1"/>
    <property type="molecule type" value="Genomic_DNA"/>
</dbReference>
<sequence>MVQKIGILGGTFNPPHLGHLIMANEVKEQLDLDKIWFLPNQLPPHKEEENLASAQQRLEMLQGATANNPFFAIDERELHRSGKSYTYDTIKAWKAESPESELYFIIGGDMVEFLPKWYKIDELIKFVHFVGVNRRGHHRKSPYPVIKIDIPVIEISSTIIRDKVKQNSSIQYLVPDNVANYIKENHLYD</sequence>
<evidence type="ECO:0000256" key="4">
    <source>
        <dbReference type="ARBA" id="ARBA00022679"/>
    </source>
</evidence>
<dbReference type="NCBIfam" id="NF000840">
    <property type="entry name" value="PRK00071.1-3"/>
    <property type="match status" value="1"/>
</dbReference>
<dbReference type="PANTHER" id="PTHR39321:SF3">
    <property type="entry name" value="PHOSPHOPANTETHEINE ADENYLYLTRANSFERASE"/>
    <property type="match status" value="1"/>
</dbReference>
<comment type="similarity">
    <text evidence="10">Belongs to the NadD family.</text>
</comment>
<dbReference type="PANTHER" id="PTHR39321">
    <property type="entry name" value="NICOTINATE-NUCLEOTIDE ADENYLYLTRANSFERASE-RELATED"/>
    <property type="match status" value="1"/>
</dbReference>
<dbReference type="InterPro" id="IPR014729">
    <property type="entry name" value="Rossmann-like_a/b/a_fold"/>
</dbReference>
<dbReference type="InterPro" id="IPR005248">
    <property type="entry name" value="NadD/NMNAT"/>
</dbReference>
<comment type="caution">
    <text evidence="12">The sequence shown here is derived from an EMBL/GenBank/DDBJ whole genome shotgun (WGS) entry which is preliminary data.</text>
</comment>
<comment type="catalytic activity">
    <reaction evidence="9 10">
        <text>nicotinate beta-D-ribonucleotide + ATP + H(+) = deamido-NAD(+) + diphosphate</text>
        <dbReference type="Rhea" id="RHEA:22860"/>
        <dbReference type="ChEBI" id="CHEBI:15378"/>
        <dbReference type="ChEBI" id="CHEBI:30616"/>
        <dbReference type="ChEBI" id="CHEBI:33019"/>
        <dbReference type="ChEBI" id="CHEBI:57502"/>
        <dbReference type="ChEBI" id="CHEBI:58437"/>
        <dbReference type="EC" id="2.7.7.18"/>
    </reaction>
</comment>
<comment type="pathway">
    <text evidence="2 10">Cofactor biosynthesis; NAD(+) biosynthesis; deamido-NAD(+) from nicotinate D-ribonucleotide: step 1/1.</text>
</comment>
<dbReference type="EC" id="2.7.7.18" evidence="10"/>
<comment type="function">
    <text evidence="1 10">Catalyzes the reversible adenylation of nicotinate mononucleotide (NaMN) to nicotinic acid adenine dinucleotide (NaAD).</text>
</comment>
<reference evidence="12 13" key="1">
    <citation type="submission" date="2012-12" db="EMBL/GenBank/DDBJ databases">
        <title>Novel taxa of Listeriaceae from agricultural environments in the United States.</title>
        <authorList>
            <person name="den Bakker H.C."/>
            <person name="Allred A."/>
            <person name="Warchocki S."/>
            <person name="Wright E.M."/>
            <person name="Burrell A."/>
            <person name="Nightingale K.K."/>
            <person name="Kephart D."/>
            <person name="Wiedmann M."/>
        </authorList>
    </citation>
    <scope>NUCLEOTIDE SEQUENCE [LARGE SCALE GENOMIC DNA]</scope>
    <source>
        <strain evidence="12 13">FSL F6-1183</strain>
    </source>
</reference>
<proteinExistence type="inferred from homology"/>
<dbReference type="FunFam" id="3.40.50.620:FF:000079">
    <property type="entry name" value="Probable nicotinate-nucleotide adenylyltransferase"/>
    <property type="match status" value="1"/>
</dbReference>
<keyword evidence="3 10" id="KW-0662">Pyridine nucleotide biosynthesis</keyword>
<dbReference type="GO" id="GO:0009435">
    <property type="term" value="P:NAD+ biosynthetic process"/>
    <property type="evidence" value="ECO:0007669"/>
    <property type="project" value="UniProtKB-UniRule"/>
</dbReference>
<dbReference type="Gene3D" id="3.40.50.620">
    <property type="entry name" value="HUPs"/>
    <property type="match status" value="1"/>
</dbReference>
<evidence type="ECO:0000256" key="2">
    <source>
        <dbReference type="ARBA" id="ARBA00005019"/>
    </source>
</evidence>
<keyword evidence="5 10" id="KW-0548">Nucleotidyltransferase</keyword>
<evidence type="ECO:0000256" key="9">
    <source>
        <dbReference type="ARBA" id="ARBA00048721"/>
    </source>
</evidence>
<evidence type="ECO:0000256" key="8">
    <source>
        <dbReference type="ARBA" id="ARBA00023027"/>
    </source>
</evidence>
<dbReference type="NCBIfam" id="NF000841">
    <property type="entry name" value="PRK00071.1-4"/>
    <property type="match status" value="1"/>
</dbReference>
<organism evidence="12 13">
    <name type="scientific">Listeria grayi FSL F6-1183</name>
    <dbReference type="NCBI Taxonomy" id="1265827"/>
    <lineage>
        <taxon>Bacteria</taxon>
        <taxon>Bacillati</taxon>
        <taxon>Bacillota</taxon>
        <taxon>Bacilli</taxon>
        <taxon>Bacillales</taxon>
        <taxon>Listeriaceae</taxon>
        <taxon>Listeria</taxon>
    </lineage>
</organism>
<keyword evidence="6 10" id="KW-0547">Nucleotide-binding</keyword>
<keyword evidence="4 10" id="KW-0808">Transferase</keyword>
<dbReference type="UniPathway" id="UPA00253">
    <property type="reaction ID" value="UER00332"/>
</dbReference>
<dbReference type="Proteomes" id="UP000019251">
    <property type="component" value="Unassembled WGS sequence"/>
</dbReference>
<dbReference type="CDD" id="cd02165">
    <property type="entry name" value="NMNAT"/>
    <property type="match status" value="1"/>
</dbReference>
<dbReference type="NCBIfam" id="TIGR00125">
    <property type="entry name" value="cyt_tran_rel"/>
    <property type="match status" value="1"/>
</dbReference>